<dbReference type="GO" id="GO:0003796">
    <property type="term" value="F:lysozyme activity"/>
    <property type="evidence" value="ECO:0007669"/>
    <property type="project" value="UniProtKB-EC"/>
</dbReference>
<dbReference type="AlphaFoldDB" id="A0AAN9Z8I7"/>
<keyword evidence="3" id="KW-0929">Antimicrobial</keyword>
<evidence type="ECO:0000313" key="10">
    <source>
        <dbReference type="EMBL" id="KAK7872323.1"/>
    </source>
</evidence>
<feature type="region of interest" description="Disordered" evidence="7">
    <location>
        <begin position="131"/>
        <end position="151"/>
    </location>
</feature>
<dbReference type="EMBL" id="JAZDUA010000026">
    <property type="protein sequence ID" value="KAK7872323.1"/>
    <property type="molecule type" value="Genomic_DNA"/>
</dbReference>
<keyword evidence="4" id="KW-1015">Disulfide bond</keyword>
<dbReference type="PRINTS" id="PR00135">
    <property type="entry name" value="LYZLACT"/>
</dbReference>
<dbReference type="GO" id="GO:0042742">
    <property type="term" value="P:defense response to bacterium"/>
    <property type="evidence" value="ECO:0007669"/>
    <property type="project" value="UniProtKB-KW"/>
</dbReference>
<dbReference type="Proteomes" id="UP001378592">
    <property type="component" value="Unassembled WGS sequence"/>
</dbReference>
<feature type="signal peptide" evidence="8">
    <location>
        <begin position="1"/>
        <end position="16"/>
    </location>
</feature>
<proteinExistence type="inferred from homology"/>
<feature type="chain" id="PRO_5042935458" description="lysozyme" evidence="8">
    <location>
        <begin position="17"/>
        <end position="151"/>
    </location>
</feature>
<evidence type="ECO:0000256" key="1">
    <source>
        <dbReference type="ARBA" id="ARBA00000632"/>
    </source>
</evidence>
<comment type="similarity">
    <text evidence="6">Belongs to the glycosyl hydrolase 22 family.</text>
</comment>
<comment type="catalytic activity">
    <reaction evidence="1">
        <text>Hydrolysis of (1-&gt;4)-beta-linkages between N-acetylmuramic acid and N-acetyl-D-glucosamine residues in a peptidoglycan and between N-acetyl-D-glucosamine residues in chitodextrins.</text>
        <dbReference type="EC" id="3.2.1.17"/>
    </reaction>
</comment>
<reference evidence="10 11" key="1">
    <citation type="submission" date="2024-03" db="EMBL/GenBank/DDBJ databases">
        <title>The genome assembly and annotation of the cricket Gryllus longicercus Weissman &amp; Gray.</title>
        <authorList>
            <person name="Szrajer S."/>
            <person name="Gray D."/>
            <person name="Ylla G."/>
        </authorList>
    </citation>
    <scope>NUCLEOTIDE SEQUENCE [LARGE SCALE GENOMIC DNA]</scope>
    <source>
        <strain evidence="10">DAG 2021-001</strain>
        <tissue evidence="10">Whole body minus gut</tissue>
    </source>
</reference>
<organism evidence="10 11">
    <name type="scientific">Gryllus longicercus</name>
    <dbReference type="NCBI Taxonomy" id="2509291"/>
    <lineage>
        <taxon>Eukaryota</taxon>
        <taxon>Metazoa</taxon>
        <taxon>Ecdysozoa</taxon>
        <taxon>Arthropoda</taxon>
        <taxon>Hexapoda</taxon>
        <taxon>Insecta</taxon>
        <taxon>Pterygota</taxon>
        <taxon>Neoptera</taxon>
        <taxon>Polyneoptera</taxon>
        <taxon>Orthoptera</taxon>
        <taxon>Ensifera</taxon>
        <taxon>Gryllidea</taxon>
        <taxon>Grylloidea</taxon>
        <taxon>Gryllidae</taxon>
        <taxon>Gryllinae</taxon>
        <taxon>Gryllus</taxon>
    </lineage>
</organism>
<evidence type="ECO:0000256" key="7">
    <source>
        <dbReference type="SAM" id="MobiDB-lite"/>
    </source>
</evidence>
<dbReference type="Gene3D" id="1.10.530.10">
    <property type="match status" value="1"/>
</dbReference>
<dbReference type="PANTHER" id="PTHR11407:SF63">
    <property type="entry name" value="LYSOZYME C"/>
    <property type="match status" value="1"/>
</dbReference>
<dbReference type="InterPro" id="IPR001916">
    <property type="entry name" value="Glyco_hydro_22"/>
</dbReference>
<comment type="caution">
    <text evidence="10">The sequence shown here is derived from an EMBL/GenBank/DDBJ whole genome shotgun (WGS) entry which is preliminary data.</text>
</comment>
<evidence type="ECO:0000259" key="9">
    <source>
        <dbReference type="PROSITE" id="PS00128"/>
    </source>
</evidence>
<name>A0AAN9Z8I7_9ORTH</name>
<evidence type="ECO:0000256" key="3">
    <source>
        <dbReference type="ARBA" id="ARBA00022638"/>
    </source>
</evidence>
<dbReference type="EC" id="3.2.1.17" evidence="2"/>
<keyword evidence="5" id="KW-0326">Glycosidase</keyword>
<feature type="domain" description="Glycosyl hydrolases family 22 (GH22)" evidence="9">
    <location>
        <begin position="101"/>
        <end position="119"/>
    </location>
</feature>
<evidence type="ECO:0000256" key="4">
    <source>
        <dbReference type="ARBA" id="ARBA00023157"/>
    </source>
</evidence>
<keyword evidence="11" id="KW-1185">Reference proteome</keyword>
<keyword evidence="5" id="KW-0378">Hydrolase</keyword>
<accession>A0AAN9Z8I7</accession>
<dbReference type="Pfam" id="PF00062">
    <property type="entry name" value="Lys"/>
    <property type="match status" value="1"/>
</dbReference>
<evidence type="ECO:0000256" key="5">
    <source>
        <dbReference type="ARBA" id="ARBA00023295"/>
    </source>
</evidence>
<gene>
    <name evidence="10" type="ORF">R5R35_002773</name>
</gene>
<keyword evidence="3" id="KW-0081">Bacteriolytic enzyme</keyword>
<dbReference type="PROSITE" id="PS00128">
    <property type="entry name" value="GLYCOSYL_HYDROL_F22_1"/>
    <property type="match status" value="1"/>
</dbReference>
<evidence type="ECO:0000313" key="11">
    <source>
        <dbReference type="Proteomes" id="UP001378592"/>
    </source>
</evidence>
<evidence type="ECO:0000256" key="2">
    <source>
        <dbReference type="ARBA" id="ARBA00012732"/>
    </source>
</evidence>
<evidence type="ECO:0000256" key="6">
    <source>
        <dbReference type="RuleBase" id="RU004440"/>
    </source>
</evidence>
<dbReference type="InterPro" id="IPR019799">
    <property type="entry name" value="Glyco_hydro_22_CS"/>
</dbReference>
<dbReference type="PROSITE" id="PS51348">
    <property type="entry name" value="GLYCOSYL_HYDROL_F22_2"/>
    <property type="match status" value="1"/>
</dbReference>
<dbReference type="SUPFAM" id="SSF53955">
    <property type="entry name" value="Lysozyme-like"/>
    <property type="match status" value="1"/>
</dbReference>
<sequence>MVLWFALLVLLGAAGGIVINNCDLAKELKETYKFPVEQISTWVCIAQYQSNLDTSTKGRLYIDTSRDFGLWGINTKRCNSGYDKFFLTFQPHIGFVLMGKCNVTCDKLLDDNISDDVECIKKIYAENMERTGDGDHLNPPRVRNNARSVGR</sequence>
<dbReference type="InterPro" id="IPR023346">
    <property type="entry name" value="Lysozyme-like_dom_sf"/>
</dbReference>
<keyword evidence="8" id="KW-0732">Signal</keyword>
<dbReference type="SMART" id="SM00263">
    <property type="entry name" value="LYZ1"/>
    <property type="match status" value="1"/>
</dbReference>
<dbReference type="GO" id="GO:0031640">
    <property type="term" value="P:killing of cells of another organism"/>
    <property type="evidence" value="ECO:0007669"/>
    <property type="project" value="UniProtKB-KW"/>
</dbReference>
<evidence type="ECO:0000256" key="8">
    <source>
        <dbReference type="SAM" id="SignalP"/>
    </source>
</evidence>
<dbReference type="PANTHER" id="PTHR11407">
    <property type="entry name" value="LYSOZYME C"/>
    <property type="match status" value="1"/>
</dbReference>
<protein>
    <recommendedName>
        <fullName evidence="2">lysozyme</fullName>
        <ecNumber evidence="2">3.2.1.17</ecNumber>
    </recommendedName>
</protein>